<dbReference type="eggNOG" id="COG1061">
    <property type="taxonomic scope" value="Bacteria"/>
</dbReference>
<dbReference type="Pfam" id="PF26350">
    <property type="entry name" value="DUF8090"/>
    <property type="match status" value="1"/>
</dbReference>
<dbReference type="InterPro" id="IPR050742">
    <property type="entry name" value="Helicase_Restrict-Modif_Enz"/>
</dbReference>
<dbReference type="InterPro" id="IPR014001">
    <property type="entry name" value="Helicase_ATP-bd"/>
</dbReference>
<dbReference type="SMART" id="SM00490">
    <property type="entry name" value="HELICc"/>
    <property type="match status" value="1"/>
</dbReference>
<dbReference type="Gene3D" id="3.40.50.300">
    <property type="entry name" value="P-loop containing nucleotide triphosphate hydrolases"/>
    <property type="match status" value="2"/>
</dbReference>
<dbReference type="CDD" id="cd09204">
    <property type="entry name" value="PLDc_N_DEXD_b2"/>
    <property type="match status" value="1"/>
</dbReference>
<dbReference type="SMART" id="SM00487">
    <property type="entry name" value="DEXDc"/>
    <property type="match status" value="1"/>
</dbReference>
<comment type="caution">
    <text evidence="3">The sequence shown here is derived from an EMBL/GenBank/DDBJ whole genome shotgun (WGS) entry which is preliminary data.</text>
</comment>
<dbReference type="OrthoDB" id="9804086at2"/>
<organism evidence="3 4">
    <name type="scientific">Sutterella wadsworthensis 2_1_59BFAA</name>
    <dbReference type="NCBI Taxonomy" id="742823"/>
    <lineage>
        <taxon>Bacteria</taxon>
        <taxon>Pseudomonadati</taxon>
        <taxon>Pseudomonadota</taxon>
        <taxon>Betaproteobacteria</taxon>
        <taxon>Burkholderiales</taxon>
        <taxon>Sutterellaceae</taxon>
        <taxon>Sutterella</taxon>
    </lineage>
</organism>
<dbReference type="PANTHER" id="PTHR47396">
    <property type="entry name" value="TYPE I RESTRICTION ENZYME ECOKI R PROTEIN"/>
    <property type="match status" value="1"/>
</dbReference>
<dbReference type="STRING" id="742823.HMPREF9465_01151"/>
<dbReference type="PROSITE" id="PS51192">
    <property type="entry name" value="HELICASE_ATP_BIND_1"/>
    <property type="match status" value="1"/>
</dbReference>
<dbReference type="InterPro" id="IPR058403">
    <property type="entry name" value="DUF8090"/>
</dbReference>
<feature type="domain" description="Helicase ATP-binding" evidence="1">
    <location>
        <begin position="251"/>
        <end position="403"/>
    </location>
</feature>
<dbReference type="eggNOG" id="COG3886">
    <property type="taxonomic scope" value="Bacteria"/>
</dbReference>
<dbReference type="InterPro" id="IPR003593">
    <property type="entry name" value="AAA+_ATPase"/>
</dbReference>
<dbReference type="PANTHER" id="PTHR47396:SF1">
    <property type="entry name" value="ATP-DEPENDENT HELICASE IRC3-RELATED"/>
    <property type="match status" value="1"/>
</dbReference>
<dbReference type="GO" id="GO:0005829">
    <property type="term" value="C:cytosol"/>
    <property type="evidence" value="ECO:0007669"/>
    <property type="project" value="TreeGrafter"/>
</dbReference>
<evidence type="ECO:0000313" key="3">
    <source>
        <dbReference type="EMBL" id="EKB31046.1"/>
    </source>
</evidence>
<dbReference type="CDD" id="cd18799">
    <property type="entry name" value="SF2_C_EcoAI-like"/>
    <property type="match status" value="1"/>
</dbReference>
<dbReference type="Gene3D" id="3.30.870.10">
    <property type="entry name" value="Endonuclease Chain A"/>
    <property type="match status" value="1"/>
</dbReference>
<dbReference type="InterPro" id="IPR006935">
    <property type="entry name" value="Helicase/UvrB_N"/>
</dbReference>
<keyword evidence="4" id="KW-1185">Reference proteome</keyword>
<dbReference type="InterPro" id="IPR021835">
    <property type="entry name" value="DUF3427"/>
</dbReference>
<reference evidence="3 4" key="1">
    <citation type="submission" date="2012-05" db="EMBL/GenBank/DDBJ databases">
        <title>The Genome Sequence of Sutterella wadsworthensis 2_1_59BFAA.</title>
        <authorList>
            <consortium name="The Broad Institute Genome Sequencing Platform"/>
            <person name="Earl A."/>
            <person name="Ward D."/>
            <person name="Feldgarden M."/>
            <person name="Gevers D."/>
            <person name="Daigneault M."/>
            <person name="Strauss J."/>
            <person name="Allen-Vercoe E."/>
            <person name="Walker B."/>
            <person name="Young S.K."/>
            <person name="Zeng Q."/>
            <person name="Gargeya S."/>
            <person name="Fitzgerald M."/>
            <person name="Haas B."/>
            <person name="Abouelleil A."/>
            <person name="Alvarado L."/>
            <person name="Arachchi H.M."/>
            <person name="Berlin A.M."/>
            <person name="Chapman S.B."/>
            <person name="Goldberg J."/>
            <person name="Griggs A."/>
            <person name="Gujja S."/>
            <person name="Hansen M."/>
            <person name="Howarth C."/>
            <person name="Imamovic A."/>
            <person name="Larimer J."/>
            <person name="McCowen C."/>
            <person name="Montmayeur A."/>
            <person name="Murphy C."/>
            <person name="Neiman D."/>
            <person name="Pearson M."/>
            <person name="Priest M."/>
            <person name="Roberts A."/>
            <person name="Saif S."/>
            <person name="Shea T."/>
            <person name="Sisk P."/>
            <person name="Sykes S."/>
            <person name="Wortman J."/>
            <person name="Nusbaum C."/>
            <person name="Birren B."/>
        </authorList>
    </citation>
    <scope>NUCLEOTIDE SEQUENCE [LARGE SCALE GENOMIC DNA]</scope>
    <source>
        <strain evidence="3 4">2_1_59BFAA</strain>
    </source>
</reference>
<protein>
    <recommendedName>
        <fullName evidence="5">Helicase</fullName>
    </recommendedName>
</protein>
<gene>
    <name evidence="3" type="ORF">HMPREF9465_01151</name>
</gene>
<evidence type="ECO:0000259" key="2">
    <source>
        <dbReference type="PROSITE" id="PS51194"/>
    </source>
</evidence>
<accession>K1JLG1</accession>
<evidence type="ECO:0008006" key="5">
    <source>
        <dbReference type="Google" id="ProtNLM"/>
    </source>
</evidence>
<evidence type="ECO:0000259" key="1">
    <source>
        <dbReference type="PROSITE" id="PS51192"/>
    </source>
</evidence>
<dbReference type="SUPFAM" id="SSF56024">
    <property type="entry name" value="Phospholipase D/nuclease"/>
    <property type="match status" value="1"/>
</dbReference>
<dbReference type="InterPro" id="IPR025202">
    <property type="entry name" value="PLD-like_dom"/>
</dbReference>
<name>K1JLG1_9BURK</name>
<dbReference type="GO" id="GO:0016787">
    <property type="term" value="F:hydrolase activity"/>
    <property type="evidence" value="ECO:0007669"/>
    <property type="project" value="InterPro"/>
</dbReference>
<dbReference type="GO" id="GO:0003677">
    <property type="term" value="F:DNA binding"/>
    <property type="evidence" value="ECO:0007669"/>
    <property type="project" value="InterPro"/>
</dbReference>
<dbReference type="AlphaFoldDB" id="K1JLG1"/>
<dbReference type="SMART" id="SM00382">
    <property type="entry name" value="AAA"/>
    <property type="match status" value="1"/>
</dbReference>
<dbReference type="HOGENOM" id="CLU_005588_1_0_4"/>
<dbReference type="InterPro" id="IPR001650">
    <property type="entry name" value="Helicase_C-like"/>
</dbReference>
<dbReference type="CDD" id="cd18032">
    <property type="entry name" value="DEXHc_RE_I_III_res"/>
    <property type="match status" value="1"/>
</dbReference>
<dbReference type="Proteomes" id="UP000005835">
    <property type="component" value="Unassembled WGS sequence"/>
</dbReference>
<dbReference type="InterPro" id="IPR027417">
    <property type="entry name" value="P-loop_NTPase"/>
</dbReference>
<dbReference type="Pfam" id="PF13091">
    <property type="entry name" value="PLDc_2"/>
    <property type="match status" value="1"/>
</dbReference>
<feature type="domain" description="Helicase C-terminal" evidence="2">
    <location>
        <begin position="458"/>
        <end position="601"/>
    </location>
</feature>
<sequence>MNETMPISAGLPAGMTTDACLEAQLRSAFLTGETDGEEAGLRPEFVINDPDRRIKVLTVIEDELARCTSFDISVAFVTMSGIEPLLPIFEELRERGVPGRVLTTDYLGFSDPAAMRKLAGISNIEVRLFRAEGNRGFHTKGYIFNSGDVCRFLIGSSNLTGTALATNREWNARLVSKQTGAFARALQAEFRALWDHPLSRPLHEVIDAYEAERRAHMAAQTEVMRRLPLPVSPVRPEPNSMQRAFVENLLRIAGSGERRALLISATGTGKTYAAAFAVRELKPRRMLFVVHREQIARQAMASFRRVLGEDELTYGLLGGGQNEAGADCVFATMQTLARERVLGALDPKAFDVIIIDEVHRAAAESYKKIMAHFEPKLWFGMTASPDRPDGADIYALFDHNIAYEIRLSTALEEDLLCPFHYFGVKDVTVGGMMLEDLSDFRLLTAEERVSNILDRAQYFGWSGPRVKGLVFCSRKEECAELSRLFNERGLMTVALTGEDEQSLREEAIYRLSYGVGDNRLDYIFTVDIFAEGVDIPEVNQVIMLRPTQSAIVFVQQLGRGLRKAPDKEFVVILDFIGNYQSNFLIPVALADDRSYNKDNMRRALAVDLRQIPGASSVHFDPIVRKRIYESIDRASVSDTKLIRTSYEQLKAKLGRIPELLDFDRFGSIDAVKFFEKFGSYYAFLEKYEKSFTTRLSTRAAGMLAFLSVKAGAGRRVSEAIVIRDLLAGRPDLETGLREGLARYGIEPSAAHLSSVFGFLSNRFVKTADEAKQRAGMVFVEYDAALGWRMAAELREELGRSAEFRTMLAELAGFMVSRYEARFSKRYAGTDLVLYEKYTYEDVCRLLNWPTNMNAQNIGGYFYEKTTKTMPVFVNYHKAEGAIAYEDRFVSPSHIVALSKTKRRTTSADADHIYKRTPEDKDNRILLFVRRNKEDKGEAKAFYFLGEVEAQGEPVPVTLPATGDRAFEIDYRLDVPVRSDIYAYVTMAED</sequence>
<dbReference type="PROSITE" id="PS51194">
    <property type="entry name" value="HELICASE_CTER"/>
    <property type="match status" value="1"/>
</dbReference>
<dbReference type="Pfam" id="PF00271">
    <property type="entry name" value="Helicase_C"/>
    <property type="match status" value="1"/>
</dbReference>
<proteinExistence type="predicted"/>
<dbReference type="SUPFAM" id="SSF52540">
    <property type="entry name" value="P-loop containing nucleoside triphosphate hydrolases"/>
    <property type="match status" value="1"/>
</dbReference>
<dbReference type="PATRIC" id="fig|742823.3.peg.1140"/>
<dbReference type="GO" id="GO:0005524">
    <property type="term" value="F:ATP binding"/>
    <property type="evidence" value="ECO:0007669"/>
    <property type="project" value="InterPro"/>
</dbReference>
<dbReference type="EMBL" id="ADMG01000031">
    <property type="protein sequence ID" value="EKB31046.1"/>
    <property type="molecule type" value="Genomic_DNA"/>
</dbReference>
<dbReference type="Pfam" id="PF11907">
    <property type="entry name" value="DUF3427"/>
    <property type="match status" value="1"/>
</dbReference>
<dbReference type="Pfam" id="PF04851">
    <property type="entry name" value="ResIII"/>
    <property type="match status" value="1"/>
</dbReference>
<evidence type="ECO:0000313" key="4">
    <source>
        <dbReference type="Proteomes" id="UP000005835"/>
    </source>
</evidence>